<comment type="caution">
    <text evidence="1">The sequence shown here is derived from an EMBL/GenBank/DDBJ whole genome shotgun (WGS) entry which is preliminary data.</text>
</comment>
<reference evidence="1 2" key="1">
    <citation type="submission" date="2020-04" db="EMBL/GenBank/DDBJ databases">
        <authorList>
            <person name="Yoon J."/>
        </authorList>
    </citation>
    <scope>NUCLEOTIDE SEQUENCE [LARGE SCALE GENOMIC DNA]</scope>
    <source>
        <strain evidence="1 2">KMU-115</strain>
    </source>
</reference>
<evidence type="ECO:0000313" key="1">
    <source>
        <dbReference type="EMBL" id="NKX46291.1"/>
    </source>
</evidence>
<organism evidence="1 2">
    <name type="scientific">Roseicyclus persicicus</name>
    <dbReference type="NCBI Taxonomy" id="2650661"/>
    <lineage>
        <taxon>Bacteria</taxon>
        <taxon>Pseudomonadati</taxon>
        <taxon>Pseudomonadota</taxon>
        <taxon>Alphaproteobacteria</taxon>
        <taxon>Rhodobacterales</taxon>
        <taxon>Roseobacteraceae</taxon>
        <taxon>Roseicyclus</taxon>
    </lineage>
</organism>
<dbReference type="RefSeq" id="WP_168624683.1">
    <property type="nucleotide sequence ID" value="NZ_JAAZQQ010000007.1"/>
</dbReference>
<evidence type="ECO:0000313" key="2">
    <source>
        <dbReference type="Proteomes" id="UP000526408"/>
    </source>
</evidence>
<dbReference type="AlphaFoldDB" id="A0A7X6H1F0"/>
<protein>
    <submittedName>
        <fullName evidence="1">Uncharacterized protein</fullName>
    </submittedName>
</protein>
<dbReference type="Proteomes" id="UP000526408">
    <property type="component" value="Unassembled WGS sequence"/>
</dbReference>
<gene>
    <name evidence="1" type="ORF">HCU73_16990</name>
</gene>
<proteinExistence type="predicted"/>
<sequence length="191" mass="20142">MRRRLWLWLAAAAVVVAGTAGLIALATAGGTILRVEEGRRIIVEGPITGAATERFQRFVEANPGLLEVVLGDNSGTGDVTWLVQMGDVIRREGLMVRATGTLDNDAILLFLAGTVRGLDGGRLVLTGDAAARRAGLPVDSRPVAATLRTQYVERMLGSPDFAAYMAETRATADRVEIGAAEIARFGLATAP</sequence>
<name>A0A7X6H1F0_9RHOB</name>
<keyword evidence="2" id="KW-1185">Reference proteome</keyword>
<dbReference type="EMBL" id="JAAZQQ010000007">
    <property type="protein sequence ID" value="NKX46291.1"/>
    <property type="molecule type" value="Genomic_DNA"/>
</dbReference>
<accession>A0A7X6H1F0</accession>